<dbReference type="AlphaFoldDB" id="A0A1H5X454"/>
<keyword evidence="3" id="KW-1185">Reference proteome</keyword>
<reference evidence="3" key="1">
    <citation type="submission" date="2016-10" db="EMBL/GenBank/DDBJ databases">
        <authorList>
            <person name="Varghese N."/>
            <person name="Submissions S."/>
        </authorList>
    </citation>
    <scope>NUCLEOTIDE SEQUENCE [LARGE SCALE GENOMIC DNA]</scope>
    <source>
        <strain evidence="3">CGMCC 1.7062</strain>
    </source>
</reference>
<dbReference type="Gene3D" id="3.40.630.30">
    <property type="match status" value="1"/>
</dbReference>
<keyword evidence="2" id="KW-0808">Transferase</keyword>
<dbReference type="PROSITE" id="PS51186">
    <property type="entry name" value="GNAT"/>
    <property type="match status" value="1"/>
</dbReference>
<evidence type="ECO:0000313" key="2">
    <source>
        <dbReference type="EMBL" id="SEG06137.1"/>
    </source>
</evidence>
<gene>
    <name evidence="2" type="ORF">SAMN04488244_106184</name>
</gene>
<dbReference type="RefSeq" id="WP_103879922.1">
    <property type="nucleotide sequence ID" value="NZ_FNVG01000006.1"/>
</dbReference>
<dbReference type="Pfam" id="PF00583">
    <property type="entry name" value="Acetyltransf_1"/>
    <property type="match status" value="1"/>
</dbReference>
<accession>A0A1H5X454</accession>
<dbReference type="SUPFAM" id="SSF55729">
    <property type="entry name" value="Acyl-CoA N-acyltransferases (Nat)"/>
    <property type="match status" value="1"/>
</dbReference>
<dbReference type="GO" id="GO:0016747">
    <property type="term" value="F:acyltransferase activity, transferring groups other than amino-acyl groups"/>
    <property type="evidence" value="ECO:0007669"/>
    <property type="project" value="InterPro"/>
</dbReference>
<protein>
    <submittedName>
        <fullName evidence="2">Acetyltransferase (GNAT) family protein</fullName>
    </submittedName>
</protein>
<dbReference type="InterPro" id="IPR000182">
    <property type="entry name" value="GNAT_dom"/>
</dbReference>
<name>A0A1H5X454_9VIBR</name>
<evidence type="ECO:0000259" key="1">
    <source>
        <dbReference type="PROSITE" id="PS51186"/>
    </source>
</evidence>
<dbReference type="Proteomes" id="UP000236721">
    <property type="component" value="Unassembled WGS sequence"/>
</dbReference>
<dbReference type="OrthoDB" id="7678938at2"/>
<proteinExistence type="predicted"/>
<dbReference type="EMBL" id="FNVG01000006">
    <property type="protein sequence ID" value="SEG06137.1"/>
    <property type="molecule type" value="Genomic_DNA"/>
</dbReference>
<dbReference type="CDD" id="cd04301">
    <property type="entry name" value="NAT_SF"/>
    <property type="match status" value="1"/>
</dbReference>
<evidence type="ECO:0000313" key="3">
    <source>
        <dbReference type="Proteomes" id="UP000236721"/>
    </source>
</evidence>
<organism evidence="2 3">
    <name type="scientific">Vibrio hangzhouensis</name>
    <dbReference type="NCBI Taxonomy" id="462991"/>
    <lineage>
        <taxon>Bacteria</taxon>
        <taxon>Pseudomonadati</taxon>
        <taxon>Pseudomonadota</taxon>
        <taxon>Gammaproteobacteria</taxon>
        <taxon>Vibrionales</taxon>
        <taxon>Vibrionaceae</taxon>
        <taxon>Vibrio</taxon>
    </lineage>
</organism>
<feature type="domain" description="N-acetyltransferase" evidence="1">
    <location>
        <begin position="10"/>
        <end position="148"/>
    </location>
</feature>
<dbReference type="InterPro" id="IPR016181">
    <property type="entry name" value="Acyl_CoA_acyltransferase"/>
</dbReference>
<sequence length="150" mass="16501">MNRRNEPEVMPIVLAECKPGAVMLDELEALFQSQWPDFTFDGYSSELLRPVAAISNEQLVGGLAFTFYPHPNACHDALWVNALFVVSGFRGSGAARRLIANAINEAAGQGYSELLAYTHIPDFYKRLGWRQIEAQSEPGHSVMSISLTAG</sequence>